<reference evidence="2" key="1">
    <citation type="journal article" date="2014" name="Front. Microbiol.">
        <title>High frequency of phylogenetically diverse reductive dehalogenase-homologous genes in deep subseafloor sedimentary metagenomes.</title>
        <authorList>
            <person name="Kawai M."/>
            <person name="Futagami T."/>
            <person name="Toyoda A."/>
            <person name="Takaki Y."/>
            <person name="Nishi S."/>
            <person name="Hori S."/>
            <person name="Arai W."/>
            <person name="Tsubouchi T."/>
            <person name="Morono Y."/>
            <person name="Uchiyama I."/>
            <person name="Ito T."/>
            <person name="Fujiyama A."/>
            <person name="Inagaki F."/>
            <person name="Takami H."/>
        </authorList>
    </citation>
    <scope>NUCLEOTIDE SEQUENCE</scope>
    <source>
        <strain evidence="2">Expedition CK06-06</strain>
    </source>
</reference>
<name>X0RVZ7_9ZZZZ</name>
<feature type="domain" description="Disaggregatase-related" evidence="1">
    <location>
        <begin position="300"/>
        <end position="346"/>
    </location>
</feature>
<dbReference type="AlphaFoldDB" id="X0RVZ7"/>
<sequence length="389" mass="41153">TLTFSNLNAGDYCIRTYHVDMSYPGPSPLATFNVLVDGQVVSNGKTVGRDSFYPKMEGTAYFTFTCDGVNDVVIEFDDPELDEVWLNGFILMGDGTLSGGAGIAGNGCAATISKCVITNNLAICGGGLCDCDGLIENNVICDNRVYRTPLILIPPSYGGGLYDCDGLIQNNIIRDNVAEYMGYGGGLYGCDGTIWHNIISNNSADSGGGLLLCDGAIVNNLLVGNFVVEDGAIASCHGSISNCTLVGNYASNGSGIYDCYGSISNCIIWQNLNGMGQPEQMINCSTPTYSCIENWSAGGIGNINSDPCFADPDVNDFHLQSAAGRWDPNTKTWVYDDVNSPCIDAGDPNSHWTAELWPHGKRINMGAFGGTPQASMSLSDAGNIADLNN</sequence>
<accession>X0RVZ7</accession>
<proteinExistence type="predicted"/>
<comment type="caution">
    <text evidence="2">The sequence shown here is derived from an EMBL/GenBank/DDBJ whole genome shotgun (WGS) entry which is preliminary data.</text>
</comment>
<gene>
    <name evidence="2" type="ORF">S01H1_14676</name>
</gene>
<dbReference type="SUPFAM" id="SSF51126">
    <property type="entry name" value="Pectin lyase-like"/>
    <property type="match status" value="1"/>
</dbReference>
<feature type="non-terminal residue" evidence="2">
    <location>
        <position position="389"/>
    </location>
</feature>
<organism evidence="2">
    <name type="scientific">marine sediment metagenome</name>
    <dbReference type="NCBI Taxonomy" id="412755"/>
    <lineage>
        <taxon>unclassified sequences</taxon>
        <taxon>metagenomes</taxon>
        <taxon>ecological metagenomes</taxon>
    </lineage>
</organism>
<dbReference type="InterPro" id="IPR013687">
    <property type="entry name" value="Disaggr-rel"/>
</dbReference>
<dbReference type="InterPro" id="IPR011050">
    <property type="entry name" value="Pectin_lyase_fold/virulence"/>
</dbReference>
<evidence type="ECO:0000313" key="2">
    <source>
        <dbReference type="EMBL" id="GAF67932.1"/>
    </source>
</evidence>
<dbReference type="Pfam" id="PF08480">
    <property type="entry name" value="Disaggr_assoc"/>
    <property type="match status" value="1"/>
</dbReference>
<protein>
    <recommendedName>
        <fullName evidence="1">Disaggregatase-related domain-containing protein</fullName>
    </recommendedName>
</protein>
<evidence type="ECO:0000259" key="1">
    <source>
        <dbReference type="Pfam" id="PF08480"/>
    </source>
</evidence>
<dbReference type="EMBL" id="BARS01007642">
    <property type="protein sequence ID" value="GAF67932.1"/>
    <property type="molecule type" value="Genomic_DNA"/>
</dbReference>
<feature type="non-terminal residue" evidence="2">
    <location>
        <position position="1"/>
    </location>
</feature>